<protein>
    <submittedName>
        <fullName evidence="2">Uncharacterized protein</fullName>
    </submittedName>
</protein>
<proteinExistence type="predicted"/>
<dbReference type="EMBL" id="JACKWY010000004">
    <property type="protein sequence ID" value="MBB6714989.1"/>
    <property type="molecule type" value="Genomic_DNA"/>
</dbReference>
<accession>A0A1H0UKL6</accession>
<dbReference type="Proteomes" id="UP000585258">
    <property type="component" value="Unassembled WGS sequence"/>
</dbReference>
<reference evidence="2 3" key="1">
    <citation type="submission" date="2016-10" db="EMBL/GenBank/DDBJ databases">
        <authorList>
            <person name="de Groot N.N."/>
        </authorList>
    </citation>
    <scope>NUCLEOTIDE SEQUENCE [LARGE SCALE GENOMIC DNA]</scope>
    <source>
        <strain evidence="2 3">DSM 12272</strain>
    </source>
</reference>
<evidence type="ECO:0000313" key="2">
    <source>
        <dbReference type="EMBL" id="SDP66704.1"/>
    </source>
</evidence>
<dbReference type="RefSeq" id="WP_167865404.1">
    <property type="nucleotide sequence ID" value="NZ_CP071376.1"/>
</dbReference>
<organism evidence="2 3">
    <name type="scientific">Clostridium gasigenes</name>
    <dbReference type="NCBI Taxonomy" id="94869"/>
    <lineage>
        <taxon>Bacteria</taxon>
        <taxon>Bacillati</taxon>
        <taxon>Bacillota</taxon>
        <taxon>Clostridia</taxon>
        <taxon>Eubacteriales</taxon>
        <taxon>Clostridiaceae</taxon>
        <taxon>Clostridium</taxon>
    </lineage>
</organism>
<gene>
    <name evidence="1" type="ORF">H7E68_09640</name>
    <name evidence="2" type="ORF">SAMN04488529_11152</name>
</gene>
<dbReference type="EMBL" id="FNJM01000011">
    <property type="protein sequence ID" value="SDP66704.1"/>
    <property type="molecule type" value="Genomic_DNA"/>
</dbReference>
<dbReference type="Proteomes" id="UP000198597">
    <property type="component" value="Unassembled WGS sequence"/>
</dbReference>
<dbReference type="AlphaFoldDB" id="A0A1H0UKL6"/>
<evidence type="ECO:0000313" key="4">
    <source>
        <dbReference type="Proteomes" id="UP000585258"/>
    </source>
</evidence>
<reference evidence="1 4" key="2">
    <citation type="submission" date="2020-08" db="EMBL/GenBank/DDBJ databases">
        <title>Clostridia isolated from Swiss meat.</title>
        <authorList>
            <person name="Wambui J."/>
            <person name="Stevens M.J.A."/>
            <person name="Stephan R."/>
        </authorList>
    </citation>
    <scope>NUCLEOTIDE SEQUENCE [LARGE SCALE GENOMIC DNA]</scope>
    <source>
        <strain evidence="1 4">CM001</strain>
    </source>
</reference>
<keyword evidence="3" id="KW-1185">Reference proteome</keyword>
<evidence type="ECO:0000313" key="1">
    <source>
        <dbReference type="EMBL" id="MBB6714989.1"/>
    </source>
</evidence>
<evidence type="ECO:0000313" key="3">
    <source>
        <dbReference type="Proteomes" id="UP000198597"/>
    </source>
</evidence>
<dbReference type="GeneID" id="65311534"/>
<name>A0A1H0UKL6_9CLOT</name>
<sequence length="49" mass="5678">MDIKDKDTVSNQAKQMLIQGESWDTIMNATGLRLKDLKRIQKDEISSHF</sequence>